<evidence type="ECO:0000313" key="2">
    <source>
        <dbReference type="EMBL" id="ELP88087.1"/>
    </source>
</evidence>
<dbReference type="AlphaFoldDB" id="A0A0A1U211"/>
<dbReference type="VEuPathDB" id="AmoebaDB:EIN_222300"/>
<gene>
    <name evidence="2" type="ORF">EIN_222300</name>
</gene>
<keyword evidence="3" id="KW-1185">Reference proteome</keyword>
<reference evidence="2 3" key="1">
    <citation type="submission" date="2012-10" db="EMBL/GenBank/DDBJ databases">
        <authorList>
            <person name="Zafar N."/>
            <person name="Inman J."/>
            <person name="Hall N."/>
            <person name="Lorenzi H."/>
            <person name="Caler E."/>
        </authorList>
    </citation>
    <scope>NUCLEOTIDE SEQUENCE [LARGE SCALE GENOMIC DNA]</scope>
    <source>
        <strain evidence="2 3">IP1</strain>
    </source>
</reference>
<accession>A0A0A1U211</accession>
<dbReference type="RefSeq" id="XP_004254858.1">
    <property type="nucleotide sequence ID" value="XM_004254810.1"/>
</dbReference>
<evidence type="ECO:0000313" key="3">
    <source>
        <dbReference type="Proteomes" id="UP000014680"/>
    </source>
</evidence>
<sequence>MDFELLRIQAVKKNTFYRVESAFEQFKALRSEVLEQLNQEEDVIAHSVPRKMMFSELEKSVKVCEDIISTKKELIAQMERDVEFLHNEIIRTRDSVSSLAEKREVFLGEMKIIDQSSVPKRSDSDGEYSPREHRVYEKVDKKYPSYPKERDDEIKKFKPLKPRTNEENNLLLTKTMGKVLKRVKMTNHKTVFDSALDGKDLRDVLPKINGRSGVMIIVFPTLYEPFGCFIDNEIKGSLWSGDIHSFVCCFAEEQFFWVYKFVTDKKEDRGVFRFGESSDDFLFQITPFISVSKDFNDCRVSDELKYSIETRKGNFLGSSSSTRFTTSRFIVIQFN</sequence>
<evidence type="ECO:0000256" key="1">
    <source>
        <dbReference type="SAM" id="Coils"/>
    </source>
</evidence>
<name>A0A0A1U211_ENTIV</name>
<dbReference type="Proteomes" id="UP000014680">
    <property type="component" value="Unassembled WGS sequence"/>
</dbReference>
<feature type="coiled-coil region" evidence="1">
    <location>
        <begin position="68"/>
        <end position="95"/>
    </location>
</feature>
<dbReference type="OrthoDB" id="25855at2759"/>
<dbReference type="KEGG" id="eiv:EIN_222300"/>
<proteinExistence type="predicted"/>
<protein>
    <recommendedName>
        <fullName evidence="4">TLDc domain-containing protein</fullName>
    </recommendedName>
</protein>
<keyword evidence="1" id="KW-0175">Coiled coil</keyword>
<dbReference type="GeneID" id="14887077"/>
<dbReference type="EMBL" id="KB206756">
    <property type="protein sequence ID" value="ELP88087.1"/>
    <property type="molecule type" value="Genomic_DNA"/>
</dbReference>
<organism evidence="2 3">
    <name type="scientific">Entamoeba invadens IP1</name>
    <dbReference type="NCBI Taxonomy" id="370355"/>
    <lineage>
        <taxon>Eukaryota</taxon>
        <taxon>Amoebozoa</taxon>
        <taxon>Evosea</taxon>
        <taxon>Archamoebae</taxon>
        <taxon>Mastigamoebida</taxon>
        <taxon>Entamoebidae</taxon>
        <taxon>Entamoeba</taxon>
    </lineage>
</organism>
<dbReference type="OMA" id="NEMNETL"/>
<evidence type="ECO:0008006" key="4">
    <source>
        <dbReference type="Google" id="ProtNLM"/>
    </source>
</evidence>